<sequence length="81" mass="8574">MTATTVAGNYNITVVNHNYSQAGSPPSNDGSSVSLHEIVDGLNGPDFLRIYEEALSQRLSKTPAPGSLNLKNFASSLRGKP</sequence>
<evidence type="ECO:0000313" key="2">
    <source>
        <dbReference type="Proteomes" id="UP000521943"/>
    </source>
</evidence>
<protein>
    <submittedName>
        <fullName evidence="1">Uncharacterized protein</fullName>
    </submittedName>
</protein>
<dbReference type="AlphaFoldDB" id="A0A8H6HBW9"/>
<comment type="caution">
    <text evidence="1">The sequence shown here is derived from an EMBL/GenBank/DDBJ whole genome shotgun (WGS) entry which is preliminary data.</text>
</comment>
<dbReference type="Proteomes" id="UP000521943">
    <property type="component" value="Unassembled WGS sequence"/>
</dbReference>
<accession>A0A8H6HBW9</accession>
<gene>
    <name evidence="1" type="ORF">DFP72DRAFT_1079808</name>
</gene>
<dbReference type="EMBL" id="JACGCI010000140">
    <property type="protein sequence ID" value="KAF6743620.1"/>
    <property type="molecule type" value="Genomic_DNA"/>
</dbReference>
<name>A0A8H6HBW9_9AGAR</name>
<organism evidence="1 2">
    <name type="scientific">Ephemerocybe angulata</name>
    <dbReference type="NCBI Taxonomy" id="980116"/>
    <lineage>
        <taxon>Eukaryota</taxon>
        <taxon>Fungi</taxon>
        <taxon>Dikarya</taxon>
        <taxon>Basidiomycota</taxon>
        <taxon>Agaricomycotina</taxon>
        <taxon>Agaricomycetes</taxon>
        <taxon>Agaricomycetidae</taxon>
        <taxon>Agaricales</taxon>
        <taxon>Agaricineae</taxon>
        <taxon>Psathyrellaceae</taxon>
        <taxon>Ephemerocybe</taxon>
    </lineage>
</organism>
<proteinExistence type="predicted"/>
<evidence type="ECO:0000313" key="1">
    <source>
        <dbReference type="EMBL" id="KAF6743620.1"/>
    </source>
</evidence>
<reference evidence="1 2" key="1">
    <citation type="submission" date="2020-07" db="EMBL/GenBank/DDBJ databases">
        <title>Comparative genomics of pyrophilous fungi reveals a link between fire events and developmental genes.</title>
        <authorList>
            <consortium name="DOE Joint Genome Institute"/>
            <person name="Steindorff A.S."/>
            <person name="Carver A."/>
            <person name="Calhoun S."/>
            <person name="Stillman K."/>
            <person name="Liu H."/>
            <person name="Lipzen A."/>
            <person name="Pangilinan J."/>
            <person name="Labutti K."/>
            <person name="Bruns T.D."/>
            <person name="Grigoriev I.V."/>
        </authorList>
    </citation>
    <scope>NUCLEOTIDE SEQUENCE [LARGE SCALE GENOMIC DNA]</scope>
    <source>
        <strain evidence="1 2">CBS 144469</strain>
    </source>
</reference>
<keyword evidence="2" id="KW-1185">Reference proteome</keyword>